<dbReference type="InterPro" id="IPR010982">
    <property type="entry name" value="Lambda_DNA-bd_dom_sf"/>
</dbReference>
<dbReference type="GO" id="GO:0003677">
    <property type="term" value="F:DNA binding"/>
    <property type="evidence" value="ECO:0007669"/>
    <property type="project" value="InterPro"/>
</dbReference>
<dbReference type="eggNOG" id="COG2963">
    <property type="taxonomic scope" value="Bacteria"/>
</dbReference>
<dbReference type="InterPro" id="IPR009057">
    <property type="entry name" value="Homeodomain-like_sf"/>
</dbReference>
<dbReference type="InterPro" id="IPR001387">
    <property type="entry name" value="Cro/C1-type_HTH"/>
</dbReference>
<dbReference type="EMBL" id="CP002000">
    <property type="protein sequence ID" value="ADJ48828.1"/>
    <property type="molecule type" value="Genomic_DNA"/>
</dbReference>
<reference evidence="2 3" key="1">
    <citation type="journal article" date="2010" name="Cell Res.">
        <title>Complete genome sequence of the rifamycin SV-producing Amycolatopsis mediterranei U32 revealed its genetic characteristics in phylogeny and metabolism.</title>
        <authorList>
            <person name="Zhao W."/>
            <person name="Zhong Y."/>
            <person name="Yuan H."/>
            <person name="Wang J."/>
            <person name="Zheng H."/>
            <person name="Wang Y."/>
            <person name="Cen X."/>
            <person name="Xu F."/>
            <person name="Bai J."/>
            <person name="Han X."/>
            <person name="Lu G."/>
            <person name="Zhu Y."/>
            <person name="Shao Z."/>
            <person name="Yan H."/>
            <person name="Li C."/>
            <person name="Peng N."/>
            <person name="Zhang Z."/>
            <person name="Zhang Y."/>
            <person name="Lin W."/>
            <person name="Fan Y."/>
            <person name="Qin Z."/>
            <person name="Hu Y."/>
            <person name="Zhu B."/>
            <person name="Wang S."/>
            <person name="Ding X."/>
            <person name="Zhao G.P."/>
        </authorList>
    </citation>
    <scope>NUCLEOTIDE SEQUENCE [LARGE SCALE GENOMIC DNA]</scope>
    <source>
        <strain evidence="3">U-32</strain>
    </source>
</reference>
<dbReference type="Proteomes" id="UP000000328">
    <property type="component" value="Chromosome"/>
</dbReference>
<dbReference type="KEGG" id="amd:AMED_7110"/>
<dbReference type="Gene3D" id="1.10.260.40">
    <property type="entry name" value="lambda repressor-like DNA-binding domains"/>
    <property type="match status" value="1"/>
</dbReference>
<name>A0A0H3DFH0_AMYMU</name>
<gene>
    <name evidence="2" type="ordered locus">AMED_7110</name>
</gene>
<sequence length="180" mass="19382">MSPTTRPKLTSRQRYALAAAAQDSDGGTRVRAEAVQRWYDGESQAGMAARANVSTTTIRRWVSDFAKTGTVLAGPGRQAESSTLHSPRGTVVALATHQFLAALATELRAARRMRGWSRTDLLTACGVGYSSAVLGHWERGSRAMPVVAFAILCCGLGIDPGEVIRRCYDESFGQVRGLPR</sequence>
<evidence type="ECO:0000259" key="1">
    <source>
        <dbReference type="SMART" id="SM00530"/>
    </source>
</evidence>
<dbReference type="SUPFAM" id="SSF46689">
    <property type="entry name" value="Homeodomain-like"/>
    <property type="match status" value="1"/>
</dbReference>
<evidence type="ECO:0000313" key="3">
    <source>
        <dbReference type="Proteomes" id="UP000000328"/>
    </source>
</evidence>
<feature type="domain" description="HTH cro/C1-type" evidence="1">
    <location>
        <begin position="106"/>
        <end position="163"/>
    </location>
</feature>
<dbReference type="HOGENOM" id="CLU_1493217_0_0_11"/>
<organism evidence="2 3">
    <name type="scientific">Amycolatopsis mediterranei (strain U-32)</name>
    <dbReference type="NCBI Taxonomy" id="749927"/>
    <lineage>
        <taxon>Bacteria</taxon>
        <taxon>Bacillati</taxon>
        <taxon>Actinomycetota</taxon>
        <taxon>Actinomycetes</taxon>
        <taxon>Pseudonocardiales</taxon>
        <taxon>Pseudonocardiaceae</taxon>
        <taxon>Amycolatopsis</taxon>
    </lineage>
</organism>
<protein>
    <recommendedName>
        <fullName evidence="1">HTH cro/C1-type domain-containing protein</fullName>
    </recommendedName>
</protein>
<dbReference type="RefSeq" id="WP_013228873.1">
    <property type="nucleotide sequence ID" value="NC_014318.1"/>
</dbReference>
<dbReference type="CDD" id="cd00093">
    <property type="entry name" value="HTH_XRE"/>
    <property type="match status" value="1"/>
</dbReference>
<accession>A0A0H3DFH0</accession>
<dbReference type="GeneID" id="92874760"/>
<dbReference type="OrthoDB" id="3628195at2"/>
<dbReference type="SMART" id="SM00530">
    <property type="entry name" value="HTH_XRE"/>
    <property type="match status" value="1"/>
</dbReference>
<proteinExistence type="predicted"/>
<dbReference type="AlphaFoldDB" id="A0A0H3DFH0"/>
<evidence type="ECO:0000313" key="2">
    <source>
        <dbReference type="EMBL" id="ADJ48828.1"/>
    </source>
</evidence>
<dbReference type="Pfam" id="PF13560">
    <property type="entry name" value="HTH_31"/>
    <property type="match status" value="1"/>
</dbReference>